<dbReference type="InterPro" id="IPR031463">
    <property type="entry name" value="Mic12"/>
</dbReference>
<accession>A0A2H3JL77</accession>
<dbReference type="EMBL" id="KB467898">
    <property type="protein sequence ID" value="PCH36757.1"/>
    <property type="molecule type" value="Genomic_DNA"/>
</dbReference>
<dbReference type="Proteomes" id="UP000218811">
    <property type="component" value="Unassembled WGS sequence"/>
</dbReference>
<evidence type="ECO:0000256" key="4">
    <source>
        <dbReference type="ARBA" id="ARBA00018170"/>
    </source>
</evidence>
<evidence type="ECO:0000256" key="8">
    <source>
        <dbReference type="ARBA" id="ARBA00023136"/>
    </source>
</evidence>
<comment type="similarity">
    <text evidence="3 11">Belongs to the MICOS complex subunit Mic12 family.</text>
</comment>
<comment type="subunit">
    <text evidence="11">Component of the mitochondrial contact site and cristae organizing system (MICOS) complex.</text>
</comment>
<keyword evidence="6" id="KW-1133">Transmembrane helix</keyword>
<evidence type="ECO:0000256" key="10">
    <source>
        <dbReference type="ARBA" id="ARBA00032985"/>
    </source>
</evidence>
<evidence type="ECO:0000256" key="5">
    <source>
        <dbReference type="ARBA" id="ARBA00022692"/>
    </source>
</evidence>
<dbReference type="GO" id="GO:0044284">
    <property type="term" value="C:mitochondrial crista junction"/>
    <property type="evidence" value="ECO:0007669"/>
    <property type="project" value="InterPro"/>
</dbReference>
<evidence type="ECO:0000313" key="13">
    <source>
        <dbReference type="Proteomes" id="UP000218811"/>
    </source>
</evidence>
<keyword evidence="13" id="KW-1185">Reference proteome</keyword>
<evidence type="ECO:0000256" key="7">
    <source>
        <dbReference type="ARBA" id="ARBA00023128"/>
    </source>
</evidence>
<evidence type="ECO:0000256" key="6">
    <source>
        <dbReference type="ARBA" id="ARBA00022989"/>
    </source>
</evidence>
<dbReference type="GO" id="GO:0061617">
    <property type="term" value="C:MICOS complex"/>
    <property type="evidence" value="ECO:0007669"/>
    <property type="project" value="UniProtKB-UniRule"/>
</dbReference>
<evidence type="ECO:0000256" key="2">
    <source>
        <dbReference type="ARBA" id="ARBA00004370"/>
    </source>
</evidence>
<sequence>MSFLIGPVSGAVAAGGVYYGFSTLIQTRTQQHCTDLLKLSQKLCDTHSDMDAPPPASQRIVQHPFSSMLKSQWNAQIEALFQSSGDWSRRTADWSQQVLYGGHAAPPKKD</sequence>
<evidence type="ECO:0000256" key="1">
    <source>
        <dbReference type="ARBA" id="ARBA00002689"/>
    </source>
</evidence>
<dbReference type="OMA" id="QWNQEIA"/>
<evidence type="ECO:0000256" key="3">
    <source>
        <dbReference type="ARBA" id="ARBA00009188"/>
    </source>
</evidence>
<organism evidence="12 13">
    <name type="scientific">Wolfiporia cocos (strain MD-104)</name>
    <name type="common">Brown rot fungus</name>
    <dbReference type="NCBI Taxonomy" id="742152"/>
    <lineage>
        <taxon>Eukaryota</taxon>
        <taxon>Fungi</taxon>
        <taxon>Dikarya</taxon>
        <taxon>Basidiomycota</taxon>
        <taxon>Agaricomycotina</taxon>
        <taxon>Agaricomycetes</taxon>
        <taxon>Polyporales</taxon>
        <taxon>Phaeolaceae</taxon>
        <taxon>Wolfiporia</taxon>
    </lineage>
</organism>
<comment type="function">
    <text evidence="1 11">Component of the MICOS complex, a large protein complex of the mitochondrial inner membrane that plays crucial roles in the maintenance of crista junctions, inner membrane architecture, and formation of contact sites to the outer membrane.</text>
</comment>
<gene>
    <name evidence="12" type="ORF">WOLCODRAFT_140569</name>
</gene>
<protein>
    <recommendedName>
        <fullName evidence="4 11">MICOS complex subunit MIC12</fullName>
    </recommendedName>
    <alternativeName>
        <fullName evidence="10 11">Altered inheritance of mitochondria protein 5, mitochondrial</fullName>
    </alternativeName>
    <alternativeName>
        <fullName evidence="9 11">Found in mitochondrial proteome protein 51</fullName>
    </alternativeName>
</protein>
<dbReference type="OrthoDB" id="3351225at2759"/>
<keyword evidence="7 11" id="KW-0496">Mitochondrion</keyword>
<keyword evidence="8" id="KW-0472">Membrane</keyword>
<dbReference type="AlphaFoldDB" id="A0A2H3JL77"/>
<keyword evidence="11" id="KW-0999">Mitochondrion inner membrane</keyword>
<name>A0A2H3JL77_WOLCO</name>
<evidence type="ECO:0000256" key="11">
    <source>
        <dbReference type="RuleBase" id="RU363010"/>
    </source>
</evidence>
<evidence type="ECO:0000313" key="12">
    <source>
        <dbReference type="EMBL" id="PCH36757.1"/>
    </source>
</evidence>
<reference evidence="12 13" key="1">
    <citation type="journal article" date="2012" name="Science">
        <title>The Paleozoic origin of enzymatic lignin decomposition reconstructed from 31 fungal genomes.</title>
        <authorList>
            <person name="Floudas D."/>
            <person name="Binder M."/>
            <person name="Riley R."/>
            <person name="Barry K."/>
            <person name="Blanchette R.A."/>
            <person name="Henrissat B."/>
            <person name="Martinez A.T."/>
            <person name="Otillar R."/>
            <person name="Spatafora J.W."/>
            <person name="Yadav J.S."/>
            <person name="Aerts A."/>
            <person name="Benoit I."/>
            <person name="Boyd A."/>
            <person name="Carlson A."/>
            <person name="Copeland A."/>
            <person name="Coutinho P.M."/>
            <person name="de Vries R.P."/>
            <person name="Ferreira P."/>
            <person name="Findley K."/>
            <person name="Foster B."/>
            <person name="Gaskell J."/>
            <person name="Glotzer D."/>
            <person name="Gorecki P."/>
            <person name="Heitman J."/>
            <person name="Hesse C."/>
            <person name="Hori C."/>
            <person name="Igarashi K."/>
            <person name="Jurgens J.A."/>
            <person name="Kallen N."/>
            <person name="Kersten P."/>
            <person name="Kohler A."/>
            <person name="Kuees U."/>
            <person name="Kumar T.K.A."/>
            <person name="Kuo A."/>
            <person name="LaButti K."/>
            <person name="Larrondo L.F."/>
            <person name="Lindquist E."/>
            <person name="Ling A."/>
            <person name="Lombard V."/>
            <person name="Lucas S."/>
            <person name="Lundell T."/>
            <person name="Martin R."/>
            <person name="McLaughlin D.J."/>
            <person name="Morgenstern I."/>
            <person name="Morin E."/>
            <person name="Murat C."/>
            <person name="Nagy L.G."/>
            <person name="Nolan M."/>
            <person name="Ohm R.A."/>
            <person name="Patyshakuliyeva A."/>
            <person name="Rokas A."/>
            <person name="Ruiz-Duenas F.J."/>
            <person name="Sabat G."/>
            <person name="Salamov A."/>
            <person name="Samejima M."/>
            <person name="Schmutz J."/>
            <person name="Slot J.C."/>
            <person name="St John F."/>
            <person name="Stenlid J."/>
            <person name="Sun H."/>
            <person name="Sun S."/>
            <person name="Syed K."/>
            <person name="Tsang A."/>
            <person name="Wiebenga A."/>
            <person name="Young D."/>
            <person name="Pisabarro A."/>
            <person name="Eastwood D.C."/>
            <person name="Martin F."/>
            <person name="Cullen D."/>
            <person name="Grigoriev I.V."/>
            <person name="Hibbett D.S."/>
        </authorList>
    </citation>
    <scope>NUCLEOTIDE SEQUENCE [LARGE SCALE GENOMIC DNA]</scope>
    <source>
        <strain evidence="12 13">MD-104</strain>
    </source>
</reference>
<keyword evidence="5" id="KW-0812">Transmembrane</keyword>
<evidence type="ECO:0000256" key="9">
    <source>
        <dbReference type="ARBA" id="ARBA00032159"/>
    </source>
</evidence>
<dbReference type="GO" id="GO:0042407">
    <property type="term" value="P:cristae formation"/>
    <property type="evidence" value="ECO:0007669"/>
    <property type="project" value="InterPro"/>
</dbReference>
<dbReference type="Pfam" id="PF17050">
    <property type="entry name" value="AIM5"/>
    <property type="match status" value="1"/>
</dbReference>
<proteinExistence type="inferred from homology"/>
<comment type="subcellular location">
    <subcellularLocation>
        <location evidence="2">Membrane</location>
    </subcellularLocation>
    <subcellularLocation>
        <location evidence="11">Mitochondrion inner membrane</location>
        <topology evidence="11">Single-pass membrane protein</topology>
    </subcellularLocation>
</comment>